<sequence length="427" mass="47258">MGHRRRRRRRRARPRRRRGRRLDGGRQRRRRNPQRGDHHDHNRHHHEDHHQHGAVVVDPTAGRPQPAAGPAAPRLPGRDVQAGPPTDGGRHRLRDVRAEHRSQRPHGLGLRALRRPAGRAGRLQRLHEKRHPRQVSGRQGVTGHLVAQQGPQHHPRPDRVRHLQGRRAAGDVEQPADHGVRGRQRESAGAEHGPAVQVVVVPLLRVSLAWDHNAYYQRTLLRQLPRRCGRVLDVGCGAGAFAARLASRTERVDAVDSSAAMIEAARRRAPANVACVHADVLELPLPGEHYDAIVSNTALHHLPLADALRHLAPALRPGGVLAAVVLPRPDLPREALTEIVAAAANRALGAAFAALRATGRGDWYGLDPTHEAMPKVVDPPLTTRRAREVAAATLPPARVRRLLFWRYLLVWRRPAMGPLSCGGDARC</sequence>
<dbReference type="PANTHER" id="PTHR43861:SF1">
    <property type="entry name" value="TRANS-ACONITATE 2-METHYLTRANSFERASE"/>
    <property type="match status" value="1"/>
</dbReference>
<dbReference type="EMBL" id="JACKVH010000022">
    <property type="protein sequence ID" value="MCV7381620.1"/>
    <property type="molecule type" value="Genomic_DNA"/>
</dbReference>
<evidence type="ECO:0000256" key="1">
    <source>
        <dbReference type="ARBA" id="ARBA00022603"/>
    </source>
</evidence>
<dbReference type="Proteomes" id="UP001141650">
    <property type="component" value="Unassembled WGS sequence"/>
</dbReference>
<dbReference type="AlphaFoldDB" id="A0AA41XT45"/>
<keyword evidence="2" id="KW-0808">Transferase</keyword>
<evidence type="ECO:0000256" key="3">
    <source>
        <dbReference type="SAM" id="MobiDB-lite"/>
    </source>
</evidence>
<keyword evidence="1 5" id="KW-0489">Methyltransferase</keyword>
<feature type="compositionally biased region" description="Basic and acidic residues" evidence="3">
    <location>
        <begin position="175"/>
        <end position="189"/>
    </location>
</feature>
<dbReference type="Pfam" id="PF13649">
    <property type="entry name" value="Methyltransf_25"/>
    <property type="match status" value="1"/>
</dbReference>
<feature type="domain" description="Methyltransferase" evidence="4">
    <location>
        <begin position="231"/>
        <end position="319"/>
    </location>
</feature>
<feature type="compositionally biased region" description="Basic residues" evidence="3">
    <location>
        <begin position="1"/>
        <end position="20"/>
    </location>
</feature>
<dbReference type="SUPFAM" id="SSF53335">
    <property type="entry name" value="S-adenosyl-L-methionine-dependent methyltransferases"/>
    <property type="match status" value="1"/>
</dbReference>
<organism evidence="5 6">
    <name type="scientific">Mycobacterium alsense</name>
    <dbReference type="NCBI Taxonomy" id="324058"/>
    <lineage>
        <taxon>Bacteria</taxon>
        <taxon>Bacillati</taxon>
        <taxon>Actinomycetota</taxon>
        <taxon>Actinomycetes</taxon>
        <taxon>Mycobacteriales</taxon>
        <taxon>Mycobacteriaceae</taxon>
        <taxon>Mycobacterium</taxon>
    </lineage>
</organism>
<evidence type="ECO:0000256" key="2">
    <source>
        <dbReference type="ARBA" id="ARBA00022679"/>
    </source>
</evidence>
<dbReference type="GO" id="GO:0008168">
    <property type="term" value="F:methyltransferase activity"/>
    <property type="evidence" value="ECO:0007669"/>
    <property type="project" value="UniProtKB-KW"/>
</dbReference>
<feature type="region of interest" description="Disordered" evidence="3">
    <location>
        <begin position="1"/>
        <end position="191"/>
    </location>
</feature>
<dbReference type="GO" id="GO:0032259">
    <property type="term" value="P:methylation"/>
    <property type="evidence" value="ECO:0007669"/>
    <property type="project" value="UniProtKB-KW"/>
</dbReference>
<feature type="compositionally biased region" description="Basic residues" evidence="3">
    <location>
        <begin position="112"/>
        <end position="133"/>
    </location>
</feature>
<dbReference type="InterPro" id="IPR029063">
    <property type="entry name" value="SAM-dependent_MTases_sf"/>
</dbReference>
<dbReference type="InterPro" id="IPR041698">
    <property type="entry name" value="Methyltransf_25"/>
</dbReference>
<accession>A0AA41XT45</accession>
<proteinExistence type="predicted"/>
<protein>
    <submittedName>
        <fullName evidence="5">Class I SAM-dependent methyltransferase</fullName>
    </submittedName>
</protein>
<evidence type="ECO:0000259" key="4">
    <source>
        <dbReference type="Pfam" id="PF13649"/>
    </source>
</evidence>
<dbReference type="Gene3D" id="3.40.50.150">
    <property type="entry name" value="Vaccinia Virus protein VP39"/>
    <property type="match status" value="1"/>
</dbReference>
<reference evidence="5" key="1">
    <citation type="submission" date="2020-07" db="EMBL/GenBank/DDBJ databases">
        <authorList>
            <person name="Pettersson B.M.F."/>
            <person name="Behra P.R.K."/>
            <person name="Ramesh M."/>
            <person name="Das S."/>
            <person name="Dasgupta S."/>
            <person name="Kirsebom L.A."/>
        </authorList>
    </citation>
    <scope>NUCLEOTIDE SEQUENCE</scope>
    <source>
        <strain evidence="5">CCUG 55640</strain>
    </source>
</reference>
<name>A0AA41XT45_9MYCO</name>
<reference evidence="5" key="2">
    <citation type="journal article" date="2022" name="BMC Genomics">
        <title>Comparative genome analysis of mycobacteria focusing on tRNA and non-coding RNA.</title>
        <authorList>
            <person name="Behra P.R.K."/>
            <person name="Pettersson B.M.F."/>
            <person name="Ramesh M."/>
            <person name="Das S."/>
            <person name="Dasgupta S."/>
            <person name="Kirsebom L.A."/>
        </authorList>
    </citation>
    <scope>NUCLEOTIDE SEQUENCE</scope>
    <source>
        <strain evidence="5">CCUG 55640</strain>
    </source>
</reference>
<evidence type="ECO:0000313" key="6">
    <source>
        <dbReference type="Proteomes" id="UP001141650"/>
    </source>
</evidence>
<evidence type="ECO:0000313" key="5">
    <source>
        <dbReference type="EMBL" id="MCV7381620.1"/>
    </source>
</evidence>
<dbReference type="PANTHER" id="PTHR43861">
    <property type="entry name" value="TRANS-ACONITATE 2-METHYLTRANSFERASE-RELATED"/>
    <property type="match status" value="1"/>
</dbReference>
<gene>
    <name evidence="5" type="ORF">H7K38_23680</name>
</gene>
<comment type="caution">
    <text evidence="5">The sequence shown here is derived from an EMBL/GenBank/DDBJ whole genome shotgun (WGS) entry which is preliminary data.</text>
</comment>
<dbReference type="CDD" id="cd02440">
    <property type="entry name" value="AdoMet_MTases"/>
    <property type="match status" value="1"/>
</dbReference>
<feature type="compositionally biased region" description="Low complexity" evidence="3">
    <location>
        <begin position="61"/>
        <end position="75"/>
    </location>
</feature>